<feature type="modified residue" description="4-aspartylphosphate" evidence="6">
    <location>
        <position position="172"/>
    </location>
</feature>
<dbReference type="PRINTS" id="PR00344">
    <property type="entry name" value="BCTRLSENSOR"/>
</dbReference>
<dbReference type="InterPro" id="IPR001610">
    <property type="entry name" value="PAC"/>
</dbReference>
<dbReference type="Pfam" id="PF02518">
    <property type="entry name" value="HATPase_c"/>
    <property type="match status" value="1"/>
</dbReference>
<gene>
    <name evidence="12" type="ORF">V6U78_08340</name>
</gene>
<keyword evidence="7" id="KW-0175">Coiled coil</keyword>
<dbReference type="NCBIfam" id="TIGR00229">
    <property type="entry name" value="sensory_box"/>
    <property type="match status" value="1"/>
</dbReference>
<evidence type="ECO:0000259" key="11">
    <source>
        <dbReference type="PROSITE" id="PS50113"/>
    </source>
</evidence>
<evidence type="ECO:0000259" key="8">
    <source>
        <dbReference type="PROSITE" id="PS50109"/>
    </source>
</evidence>
<dbReference type="Gene3D" id="3.30.565.10">
    <property type="entry name" value="Histidine kinase-like ATPase, C-terminal domain"/>
    <property type="match status" value="1"/>
</dbReference>
<dbReference type="InterPro" id="IPR000700">
    <property type="entry name" value="PAS-assoc_C"/>
</dbReference>
<dbReference type="InterPro" id="IPR036890">
    <property type="entry name" value="HATPase_C_sf"/>
</dbReference>
<dbReference type="SMART" id="SM00086">
    <property type="entry name" value="PAC"/>
    <property type="match status" value="1"/>
</dbReference>
<proteinExistence type="predicted"/>
<dbReference type="SMART" id="SM00091">
    <property type="entry name" value="PAS"/>
    <property type="match status" value="1"/>
</dbReference>
<dbReference type="Pfam" id="PF13426">
    <property type="entry name" value="PAS_9"/>
    <property type="match status" value="1"/>
</dbReference>
<dbReference type="Gene3D" id="3.30.450.20">
    <property type="entry name" value="PAS domain"/>
    <property type="match status" value="1"/>
</dbReference>
<protein>
    <recommendedName>
        <fullName evidence="2">histidine kinase</fullName>
        <ecNumber evidence="2">2.7.13.3</ecNumber>
    </recommendedName>
</protein>
<dbReference type="Proteomes" id="UP001621714">
    <property type="component" value="Unassembled WGS sequence"/>
</dbReference>
<accession>A0ABW8PXL3</accession>
<dbReference type="SUPFAM" id="SSF52172">
    <property type="entry name" value="CheY-like"/>
    <property type="match status" value="3"/>
</dbReference>
<dbReference type="InterPro" id="IPR003594">
    <property type="entry name" value="HATPase_dom"/>
</dbReference>
<dbReference type="SUPFAM" id="SSF55785">
    <property type="entry name" value="PYP-like sensor domain (PAS domain)"/>
    <property type="match status" value="1"/>
</dbReference>
<keyword evidence="3 6" id="KW-0597">Phosphoprotein</keyword>
<evidence type="ECO:0000256" key="5">
    <source>
        <dbReference type="ARBA" id="ARBA00022777"/>
    </source>
</evidence>
<feature type="modified residue" description="4-aspartylphosphate" evidence="6">
    <location>
        <position position="854"/>
    </location>
</feature>
<dbReference type="PROSITE" id="PS50110">
    <property type="entry name" value="RESPONSE_REGULATORY"/>
    <property type="match status" value="2"/>
</dbReference>
<dbReference type="InterPro" id="IPR035965">
    <property type="entry name" value="PAS-like_dom_sf"/>
</dbReference>
<dbReference type="SUPFAM" id="SSF55874">
    <property type="entry name" value="ATPase domain of HSP90 chaperone/DNA topoisomerase II/histidine kinase"/>
    <property type="match status" value="1"/>
</dbReference>
<dbReference type="InterPro" id="IPR004358">
    <property type="entry name" value="Sig_transdc_His_kin-like_C"/>
</dbReference>
<evidence type="ECO:0000313" key="12">
    <source>
        <dbReference type="EMBL" id="MFK7161042.1"/>
    </source>
</evidence>
<dbReference type="Pfam" id="PF00512">
    <property type="entry name" value="HisKA"/>
    <property type="match status" value="1"/>
</dbReference>
<evidence type="ECO:0000256" key="2">
    <source>
        <dbReference type="ARBA" id="ARBA00012438"/>
    </source>
</evidence>
<feature type="domain" description="Histidine kinase" evidence="8">
    <location>
        <begin position="550"/>
        <end position="769"/>
    </location>
</feature>
<dbReference type="InterPro" id="IPR001789">
    <property type="entry name" value="Sig_transdc_resp-reg_receiver"/>
</dbReference>
<feature type="domain" description="PAS" evidence="10">
    <location>
        <begin position="279"/>
        <end position="310"/>
    </location>
</feature>
<evidence type="ECO:0000256" key="1">
    <source>
        <dbReference type="ARBA" id="ARBA00000085"/>
    </source>
</evidence>
<dbReference type="PROSITE" id="PS50112">
    <property type="entry name" value="PAS"/>
    <property type="match status" value="1"/>
</dbReference>
<evidence type="ECO:0000256" key="4">
    <source>
        <dbReference type="ARBA" id="ARBA00022679"/>
    </source>
</evidence>
<evidence type="ECO:0000256" key="6">
    <source>
        <dbReference type="PROSITE-ProRule" id="PRU00169"/>
    </source>
</evidence>
<evidence type="ECO:0000259" key="10">
    <source>
        <dbReference type="PROSITE" id="PS50112"/>
    </source>
</evidence>
<dbReference type="EC" id="2.7.13.3" evidence="2"/>
<feature type="domain" description="Response regulatory" evidence="9">
    <location>
        <begin position="123"/>
        <end position="239"/>
    </location>
</feature>
<keyword evidence="13" id="KW-1185">Reference proteome</keyword>
<organism evidence="12 13">
    <name type="scientific">Marinospirillum alkalitolerans</name>
    <dbReference type="NCBI Taxonomy" id="3123374"/>
    <lineage>
        <taxon>Bacteria</taxon>
        <taxon>Pseudomonadati</taxon>
        <taxon>Pseudomonadota</taxon>
        <taxon>Gammaproteobacteria</taxon>
        <taxon>Oceanospirillales</taxon>
        <taxon>Oceanospirillaceae</taxon>
        <taxon>Marinospirillum</taxon>
    </lineage>
</organism>
<dbReference type="Gene3D" id="1.10.287.130">
    <property type="match status" value="1"/>
</dbReference>
<dbReference type="CDD" id="cd00082">
    <property type="entry name" value="HisKA"/>
    <property type="match status" value="1"/>
</dbReference>
<reference evidence="12 13" key="1">
    <citation type="submission" date="2024-02" db="EMBL/GenBank/DDBJ databases">
        <title>Marinospirillum sp. MEB 164 isolated from Lonar lake sediment.</title>
        <authorList>
            <person name="Joshi A."/>
            <person name="Thite S."/>
        </authorList>
    </citation>
    <scope>NUCLEOTIDE SEQUENCE [LARGE SCALE GENOMIC DNA]</scope>
    <source>
        <strain evidence="12 13">MEB164</strain>
    </source>
</reference>
<sequence>MRSSLIYLLYPPSAARAQLKNCLVQQGYQVNIFDSPEQLTAQHISHSPCCALLSAWLPSTLALNWQDLWQAPPSFILFSDQEDLNSRLQALRSGVALVLPAVPDPDSLLSSLAALLNTATAYRVLVVDDDDLQLQIFSYLLKRAGLEVRTLQQPLEFLTAYQEFQPDVVLLDMHMPQATGLELAKILNSQLGIARSSIIFLSAETDPETQLAALAAGAEDYIVKPPQPEELVARVRLRAQTARRLKQMHQHLEQRRLTYQRLSQDREREHEAINRHAIVSVADPQGRITYVNQRFCHISGYQEQELLGQNHRILKSTRHSADFYHAMWSQIRSGQVWQGEVCNQRRDGNEYWVESTIIPFFDDEGRIKEYVSIRTDITRLKEIECQLKDAEQQQRQLAWERGERVKESLCLANIMRLLANEALTQEQVFQQLVKLIPQGWQYPEHTSAYLTFAQSDDTSPAFCATAQQMSSSRTWVDLNGNTQSLQLLIALDAAAITAQPPFLAQEYKLLDQILDQLIQTLGRRQDRVALIAAKKEADQANKAKSNFLSSMSHELRTPMNAILGFAQMLEADDALDEDQRDSAHEITRAGRHLLSLINEVLDLAKVEAGKISISLEQVAISEVVDEVLALLTPLAQQKKIQLHGLQEGSEPVSWTVQADRVRLKQVLLNLGSNAIKYNHPEGEVWFEALSQDNEIQIQVRDTGYGISTADLAKLGQPFQRLEAESTSVEGTGIGLTISRKLVQLMQGTSGVTSQLGAGSTFWLRLPKAQKPSATQQMDSLKDEPATSSAHALNTPVQRSVLAQPHILSIDDNPANLKLVEQLLKKRGYQVTSAPGASLGLELALACQPDLVLMDINMPEMDGFALFSVFQTHAQLKSIPVIAVSANAQPRDMQRGLDAGFSAYLTKPLHPQQLYSTINAYLPQESPCL</sequence>
<dbReference type="SUPFAM" id="SSF47384">
    <property type="entry name" value="Homodimeric domain of signal transducing histidine kinase"/>
    <property type="match status" value="1"/>
</dbReference>
<evidence type="ECO:0000256" key="7">
    <source>
        <dbReference type="SAM" id="Coils"/>
    </source>
</evidence>
<dbReference type="SMART" id="SM00387">
    <property type="entry name" value="HATPase_c"/>
    <property type="match status" value="1"/>
</dbReference>
<evidence type="ECO:0000259" key="9">
    <source>
        <dbReference type="PROSITE" id="PS50110"/>
    </source>
</evidence>
<dbReference type="PROSITE" id="PS50109">
    <property type="entry name" value="HIS_KIN"/>
    <property type="match status" value="1"/>
</dbReference>
<dbReference type="EMBL" id="JBANFI010000004">
    <property type="protein sequence ID" value="MFK7161042.1"/>
    <property type="molecule type" value="Genomic_DNA"/>
</dbReference>
<comment type="catalytic activity">
    <reaction evidence="1">
        <text>ATP + protein L-histidine = ADP + protein N-phospho-L-histidine.</text>
        <dbReference type="EC" id="2.7.13.3"/>
    </reaction>
</comment>
<dbReference type="InterPro" id="IPR036097">
    <property type="entry name" value="HisK_dim/P_sf"/>
</dbReference>
<evidence type="ECO:0000256" key="3">
    <source>
        <dbReference type="ARBA" id="ARBA00022553"/>
    </source>
</evidence>
<evidence type="ECO:0000313" key="13">
    <source>
        <dbReference type="Proteomes" id="UP001621714"/>
    </source>
</evidence>
<feature type="coiled-coil region" evidence="7">
    <location>
        <begin position="373"/>
        <end position="400"/>
    </location>
</feature>
<dbReference type="PROSITE" id="PS50113">
    <property type="entry name" value="PAC"/>
    <property type="match status" value="1"/>
</dbReference>
<dbReference type="InterPro" id="IPR000014">
    <property type="entry name" value="PAS"/>
</dbReference>
<dbReference type="InterPro" id="IPR005467">
    <property type="entry name" value="His_kinase_dom"/>
</dbReference>
<keyword evidence="5" id="KW-0418">Kinase</keyword>
<dbReference type="SMART" id="SM00388">
    <property type="entry name" value="HisKA"/>
    <property type="match status" value="1"/>
</dbReference>
<dbReference type="PANTHER" id="PTHR43047">
    <property type="entry name" value="TWO-COMPONENT HISTIDINE PROTEIN KINASE"/>
    <property type="match status" value="1"/>
</dbReference>
<keyword evidence="4" id="KW-0808">Transferase</keyword>
<feature type="domain" description="Response regulatory" evidence="9">
    <location>
        <begin position="805"/>
        <end position="921"/>
    </location>
</feature>
<dbReference type="SMART" id="SM00448">
    <property type="entry name" value="REC"/>
    <property type="match status" value="2"/>
</dbReference>
<dbReference type="Gene3D" id="3.40.50.2300">
    <property type="match status" value="2"/>
</dbReference>
<dbReference type="InterPro" id="IPR011006">
    <property type="entry name" value="CheY-like_superfamily"/>
</dbReference>
<feature type="domain" description="PAC" evidence="11">
    <location>
        <begin position="337"/>
        <end position="389"/>
    </location>
</feature>
<name>A0ABW8PXL3_9GAMM</name>
<dbReference type="Pfam" id="PF00072">
    <property type="entry name" value="Response_reg"/>
    <property type="match status" value="2"/>
</dbReference>
<dbReference type="RefSeq" id="WP_405339338.1">
    <property type="nucleotide sequence ID" value="NZ_JBANFI010000004.1"/>
</dbReference>
<comment type="caution">
    <text evidence="12">The sequence shown here is derived from an EMBL/GenBank/DDBJ whole genome shotgun (WGS) entry which is preliminary data.</text>
</comment>
<dbReference type="InterPro" id="IPR003661">
    <property type="entry name" value="HisK_dim/P_dom"/>
</dbReference>
<dbReference type="CDD" id="cd00130">
    <property type="entry name" value="PAS"/>
    <property type="match status" value="1"/>
</dbReference>